<protein>
    <submittedName>
        <fullName evidence="2">Ppx/GppA family phosphatase</fullName>
    </submittedName>
</protein>
<accession>A0A4U1JEX2</accession>
<organism evidence="2 3">
    <name type="scientific">Polyangium fumosum</name>
    <dbReference type="NCBI Taxonomy" id="889272"/>
    <lineage>
        <taxon>Bacteria</taxon>
        <taxon>Pseudomonadati</taxon>
        <taxon>Myxococcota</taxon>
        <taxon>Polyangia</taxon>
        <taxon>Polyangiales</taxon>
        <taxon>Polyangiaceae</taxon>
        <taxon>Polyangium</taxon>
    </lineage>
</organism>
<dbReference type="InterPro" id="IPR050273">
    <property type="entry name" value="GppA/Ppx_hydrolase"/>
</dbReference>
<dbReference type="OrthoDB" id="9793035at2"/>
<gene>
    <name evidence="2" type="ORF">E8A74_11300</name>
</gene>
<dbReference type="Gene3D" id="3.30.420.40">
    <property type="match status" value="1"/>
</dbReference>
<dbReference type="Gene3D" id="3.30.420.150">
    <property type="entry name" value="Exopolyphosphatase. Domain 2"/>
    <property type="match status" value="1"/>
</dbReference>
<dbReference type="SUPFAM" id="SSF53067">
    <property type="entry name" value="Actin-like ATPase domain"/>
    <property type="match status" value="2"/>
</dbReference>
<sequence length="316" mass="32811">MRFAAIDIGTNSVLLLVVEQRGDELVPIVERATITRLGQGVDATRKLAPEAVTRTLDCLAQYGEELRAAGASKVAAVGTSAMRDASGGDAFRAEAKARLGVEPRVVSGREEAELTFEGALSGLGLPGPVTVFDVGGGSTEIVTGDAAGGLARATSLDIGSVRLTERHVKSDPPTAAEVEAVRADVRASLERTGFSPSGALVGVAGTVTTLAAYARDVFPYDASRVHGARLSQDEVVRAVGSLATMPLVSRRALRTIKPERADVIVAGGVLVAEVLAWASEARVAHTPAVESSVELVVSDRGVRWGLARRLAEGRLS</sequence>
<reference evidence="2 3" key="1">
    <citation type="submission" date="2019-04" db="EMBL/GenBank/DDBJ databases">
        <authorList>
            <person name="Li Y."/>
            <person name="Wang J."/>
        </authorList>
    </citation>
    <scope>NUCLEOTIDE SEQUENCE [LARGE SCALE GENOMIC DNA]</scope>
    <source>
        <strain evidence="2 3">DSM 14668</strain>
    </source>
</reference>
<dbReference type="AlphaFoldDB" id="A0A4U1JEX2"/>
<comment type="caution">
    <text evidence="2">The sequence shown here is derived from an EMBL/GenBank/DDBJ whole genome shotgun (WGS) entry which is preliminary data.</text>
</comment>
<dbReference type="RefSeq" id="WP_136928967.1">
    <property type="nucleotide sequence ID" value="NZ_SSMQ01000009.1"/>
</dbReference>
<dbReference type="PANTHER" id="PTHR30005">
    <property type="entry name" value="EXOPOLYPHOSPHATASE"/>
    <property type="match status" value="1"/>
</dbReference>
<evidence type="ECO:0000313" key="3">
    <source>
        <dbReference type="Proteomes" id="UP000309215"/>
    </source>
</evidence>
<dbReference type="GO" id="GO:0016462">
    <property type="term" value="F:pyrophosphatase activity"/>
    <property type="evidence" value="ECO:0007669"/>
    <property type="project" value="TreeGrafter"/>
</dbReference>
<dbReference type="Proteomes" id="UP000309215">
    <property type="component" value="Unassembled WGS sequence"/>
</dbReference>
<dbReference type="InterPro" id="IPR003695">
    <property type="entry name" value="Ppx_GppA_N"/>
</dbReference>
<dbReference type="Pfam" id="PF02541">
    <property type="entry name" value="Ppx-GppA"/>
    <property type="match status" value="1"/>
</dbReference>
<name>A0A4U1JEX2_9BACT</name>
<proteinExistence type="predicted"/>
<dbReference type="EMBL" id="SSMQ01000009">
    <property type="protein sequence ID" value="TKD09744.1"/>
    <property type="molecule type" value="Genomic_DNA"/>
</dbReference>
<feature type="domain" description="Ppx/GppA phosphatase N-terminal" evidence="1">
    <location>
        <begin position="17"/>
        <end position="276"/>
    </location>
</feature>
<dbReference type="PANTHER" id="PTHR30005:SF13">
    <property type="entry name" value="EXOPOLYPHOSPHATASE 2"/>
    <property type="match status" value="1"/>
</dbReference>
<evidence type="ECO:0000313" key="2">
    <source>
        <dbReference type="EMBL" id="TKD09744.1"/>
    </source>
</evidence>
<evidence type="ECO:0000259" key="1">
    <source>
        <dbReference type="Pfam" id="PF02541"/>
    </source>
</evidence>
<dbReference type="InterPro" id="IPR043129">
    <property type="entry name" value="ATPase_NBD"/>
</dbReference>
<keyword evidence="3" id="KW-1185">Reference proteome</keyword>
<dbReference type="CDD" id="cd24054">
    <property type="entry name" value="ASKHA_NBD_AaPPX-GppA_MtPPX2-like"/>
    <property type="match status" value="1"/>
</dbReference>